<name>A0AC34QEP1_9BILA</name>
<protein>
    <submittedName>
        <fullName evidence="2">Bystin</fullName>
    </submittedName>
</protein>
<evidence type="ECO:0000313" key="1">
    <source>
        <dbReference type="Proteomes" id="UP000887576"/>
    </source>
</evidence>
<reference evidence="2" key="1">
    <citation type="submission" date="2022-11" db="UniProtKB">
        <authorList>
            <consortium name="WormBaseParasite"/>
        </authorList>
    </citation>
    <scope>IDENTIFICATION</scope>
</reference>
<evidence type="ECO:0000313" key="2">
    <source>
        <dbReference type="WBParaSite" id="JU765_v2.g15558.t1"/>
    </source>
</evidence>
<dbReference type="Proteomes" id="UP000887576">
    <property type="component" value="Unplaced"/>
</dbReference>
<accession>A0AC34QEP1</accession>
<dbReference type="WBParaSite" id="JU765_v2.g15558.t1">
    <property type="protein sequence ID" value="JU765_v2.g15558.t1"/>
    <property type="gene ID" value="JU765_v2.g15558"/>
</dbReference>
<sequence>MGRSRKRQLANAGGVVEKPTKPIDVQMNEASIVKSKRVRINTDGEDDEKINNQLGPKRLSSILKQAQRQKNEADSDDDGLEDLEKLNLNKKGFYEDDLPDDDNEETVVYDPSEFKVDEKDERDFDKFLGLSGQRTIYDLIMEKIEQRKNAHLFPSDAPTSSFPPEAVTLYTELGKILSRYRSGKVPLAFKNIALLNNWEEALELTCPDSWSSAAMLYATRMFTSTQKPARVQQFLSTILLPRIRDEIVAHKKLNTHLYHALYQATTKPAAFYKGIVLPLAESGNCTLTESVVVGSVILKKHIPPIHSCAAMFKLASVNGTNFASGLYFLQILVRKRYALPYQVIDKMVEYFAQTASSNESLPLLWHRTFWLFVESYANDLSGDQITLLSLLTKEKQHHYYYSSEILHRLREAEQKLEKEGNTRME</sequence>
<organism evidence="1 2">
    <name type="scientific">Panagrolaimus sp. JU765</name>
    <dbReference type="NCBI Taxonomy" id="591449"/>
    <lineage>
        <taxon>Eukaryota</taxon>
        <taxon>Metazoa</taxon>
        <taxon>Ecdysozoa</taxon>
        <taxon>Nematoda</taxon>
        <taxon>Chromadorea</taxon>
        <taxon>Rhabditida</taxon>
        <taxon>Tylenchina</taxon>
        <taxon>Panagrolaimomorpha</taxon>
        <taxon>Panagrolaimoidea</taxon>
        <taxon>Panagrolaimidae</taxon>
        <taxon>Panagrolaimus</taxon>
    </lineage>
</organism>
<proteinExistence type="predicted"/>